<comment type="cofactor">
    <cofactor evidence="10">
        <name>Zn(2+)</name>
        <dbReference type="ChEBI" id="CHEBI:29105"/>
    </cofactor>
    <text evidence="10">Binds 1 zinc ion per subunit.</text>
</comment>
<keyword evidence="9 10" id="KW-0119">Carbohydrate metabolism</keyword>
<dbReference type="InterPro" id="IPR035461">
    <property type="entry name" value="GmhA/DiaA"/>
</dbReference>
<dbReference type="Gene3D" id="3.40.50.10490">
    <property type="entry name" value="Glucose-6-phosphate isomerase like protein, domain 1"/>
    <property type="match status" value="1"/>
</dbReference>
<protein>
    <recommendedName>
        <fullName evidence="10">Phosphoheptose isomerase</fullName>
        <ecNumber evidence="10">5.3.1.28</ecNumber>
    </recommendedName>
    <alternativeName>
        <fullName evidence="10">Sedoheptulose 7-phosphate isomerase</fullName>
    </alternativeName>
</protein>
<dbReference type="HAMAP" id="MF_00067">
    <property type="entry name" value="GmhA"/>
    <property type="match status" value="1"/>
</dbReference>
<evidence type="ECO:0000256" key="9">
    <source>
        <dbReference type="ARBA" id="ARBA00023277"/>
    </source>
</evidence>
<dbReference type="GO" id="GO:2001061">
    <property type="term" value="P:D-glycero-D-manno-heptose 7-phosphate biosynthetic process"/>
    <property type="evidence" value="ECO:0007669"/>
    <property type="project" value="UniProtKB-UniPathway"/>
</dbReference>
<evidence type="ECO:0000256" key="8">
    <source>
        <dbReference type="ARBA" id="ARBA00023235"/>
    </source>
</evidence>
<dbReference type="SUPFAM" id="SSF53697">
    <property type="entry name" value="SIS domain"/>
    <property type="match status" value="1"/>
</dbReference>
<dbReference type="Pfam" id="PF13580">
    <property type="entry name" value="SIS_2"/>
    <property type="match status" value="1"/>
</dbReference>
<evidence type="ECO:0000259" key="11">
    <source>
        <dbReference type="PROSITE" id="PS51464"/>
    </source>
</evidence>
<keyword evidence="13" id="KW-1185">Reference proteome</keyword>
<dbReference type="NCBIfam" id="NF010546">
    <property type="entry name" value="PRK13936.1"/>
    <property type="match status" value="1"/>
</dbReference>
<feature type="binding site" evidence="10">
    <location>
        <position position="73"/>
    </location>
    <ligand>
        <name>Zn(2+)</name>
        <dbReference type="ChEBI" id="CHEBI:29105"/>
    </ligand>
</feature>
<feature type="domain" description="SIS" evidence="11">
    <location>
        <begin position="49"/>
        <end position="210"/>
    </location>
</feature>
<dbReference type="GO" id="GO:0008270">
    <property type="term" value="F:zinc ion binding"/>
    <property type="evidence" value="ECO:0007669"/>
    <property type="project" value="UniProtKB-UniRule"/>
</dbReference>
<feature type="binding site" evidence="10">
    <location>
        <position position="187"/>
    </location>
    <ligand>
        <name>substrate</name>
    </ligand>
</feature>
<dbReference type="PANTHER" id="PTHR30390:SF6">
    <property type="entry name" value="DNAA INITIATOR-ASSOCIATING PROTEIN DIAA"/>
    <property type="match status" value="1"/>
</dbReference>
<feature type="binding site" evidence="10">
    <location>
        <begin position="132"/>
        <end position="134"/>
    </location>
    <ligand>
        <name>substrate</name>
    </ligand>
</feature>
<name>A0A1M6XTA0_9GAMM</name>
<feature type="binding site" evidence="10">
    <location>
        <position position="77"/>
    </location>
    <ligand>
        <name>Zn(2+)</name>
        <dbReference type="ChEBI" id="CHEBI:29105"/>
    </ligand>
</feature>
<dbReference type="GO" id="GO:0097367">
    <property type="term" value="F:carbohydrate derivative binding"/>
    <property type="evidence" value="ECO:0007669"/>
    <property type="project" value="InterPro"/>
</dbReference>
<dbReference type="PROSITE" id="PS51464">
    <property type="entry name" value="SIS"/>
    <property type="match status" value="1"/>
</dbReference>
<proteinExistence type="inferred from homology"/>
<dbReference type="AlphaFoldDB" id="A0A1M6XTA0"/>
<organism evidence="12 13">
    <name type="scientific">Phytopseudomonas punonensis</name>
    <dbReference type="NCBI Taxonomy" id="1220495"/>
    <lineage>
        <taxon>Bacteria</taxon>
        <taxon>Pseudomonadati</taxon>
        <taxon>Pseudomonadota</taxon>
        <taxon>Gammaproteobacteria</taxon>
        <taxon>Pseudomonadales</taxon>
        <taxon>Pseudomonadaceae</taxon>
        <taxon>Phytopseudomonas</taxon>
    </lineage>
</organism>
<dbReference type="Proteomes" id="UP000184305">
    <property type="component" value="Unassembled WGS sequence"/>
</dbReference>
<dbReference type="EMBL" id="FRBQ01000001">
    <property type="protein sequence ID" value="SHL09128.1"/>
    <property type="molecule type" value="Genomic_DNA"/>
</dbReference>
<dbReference type="InterPro" id="IPR004515">
    <property type="entry name" value="Phosphoheptose_Isoase"/>
</dbReference>
<comment type="subunit">
    <text evidence="10">Homotetramer.</text>
</comment>
<dbReference type="STRING" id="1220495.SAMN05216288_1027"/>
<evidence type="ECO:0000256" key="2">
    <source>
        <dbReference type="ARBA" id="ARBA00003172"/>
    </source>
</evidence>
<feature type="binding site" evidence="10">
    <location>
        <position position="187"/>
    </location>
    <ligand>
        <name>Zn(2+)</name>
        <dbReference type="ChEBI" id="CHEBI:29105"/>
    </ligand>
</feature>
<evidence type="ECO:0000313" key="13">
    <source>
        <dbReference type="Proteomes" id="UP000184305"/>
    </source>
</evidence>
<dbReference type="InterPro" id="IPR046348">
    <property type="entry name" value="SIS_dom_sf"/>
</dbReference>
<feature type="binding site" evidence="10">
    <location>
        <position position="195"/>
    </location>
    <ligand>
        <name>Zn(2+)</name>
        <dbReference type="ChEBI" id="CHEBI:29105"/>
    </ligand>
</feature>
<evidence type="ECO:0000256" key="6">
    <source>
        <dbReference type="ARBA" id="ARBA00022723"/>
    </source>
</evidence>
<dbReference type="GO" id="GO:0005737">
    <property type="term" value="C:cytoplasm"/>
    <property type="evidence" value="ECO:0007669"/>
    <property type="project" value="UniProtKB-SubCell"/>
</dbReference>
<dbReference type="GO" id="GO:0008968">
    <property type="term" value="F:D-sedoheptulose 7-phosphate isomerase activity"/>
    <property type="evidence" value="ECO:0007669"/>
    <property type="project" value="UniProtKB-UniRule"/>
</dbReference>
<dbReference type="PANTHER" id="PTHR30390">
    <property type="entry name" value="SEDOHEPTULOSE 7-PHOSPHATE ISOMERASE / DNAA INITIATOR-ASSOCIATING FACTOR FOR REPLICATION INITIATION"/>
    <property type="match status" value="1"/>
</dbReference>
<evidence type="ECO:0000313" key="12">
    <source>
        <dbReference type="EMBL" id="SHL09128.1"/>
    </source>
</evidence>
<feature type="binding site" evidence="10">
    <location>
        <begin position="64"/>
        <end position="66"/>
    </location>
    <ligand>
        <name>substrate</name>
    </ligand>
</feature>
<evidence type="ECO:0000256" key="5">
    <source>
        <dbReference type="ARBA" id="ARBA00022490"/>
    </source>
</evidence>
<dbReference type="NCBIfam" id="TIGR00441">
    <property type="entry name" value="gmhA"/>
    <property type="match status" value="1"/>
</dbReference>
<evidence type="ECO:0000256" key="1">
    <source>
        <dbReference type="ARBA" id="ARBA00000348"/>
    </source>
</evidence>
<dbReference type="GO" id="GO:0005975">
    <property type="term" value="P:carbohydrate metabolic process"/>
    <property type="evidence" value="ECO:0007669"/>
    <property type="project" value="UniProtKB-UniRule"/>
</dbReference>
<evidence type="ECO:0000256" key="4">
    <source>
        <dbReference type="ARBA" id="ARBA00009894"/>
    </source>
</evidence>
<evidence type="ECO:0000256" key="3">
    <source>
        <dbReference type="ARBA" id="ARBA00004496"/>
    </source>
</evidence>
<feature type="binding site" evidence="10">
    <location>
        <position position="137"/>
    </location>
    <ligand>
        <name>substrate</name>
    </ligand>
</feature>
<feature type="binding site" evidence="10">
    <location>
        <position position="77"/>
    </location>
    <ligand>
        <name>substrate</name>
    </ligand>
</feature>
<comment type="similarity">
    <text evidence="4 10">Belongs to the SIS family. GmhA subfamily.</text>
</comment>
<accession>A0A1M6XTA0</accession>
<comment type="catalytic activity">
    <reaction evidence="1 10">
        <text>2 D-sedoheptulose 7-phosphate = D-glycero-alpha-D-manno-heptose 7-phosphate + D-glycero-beta-D-manno-heptose 7-phosphate</text>
        <dbReference type="Rhea" id="RHEA:27489"/>
        <dbReference type="ChEBI" id="CHEBI:57483"/>
        <dbReference type="ChEBI" id="CHEBI:60203"/>
        <dbReference type="ChEBI" id="CHEBI:60204"/>
        <dbReference type="EC" id="5.3.1.28"/>
    </reaction>
</comment>
<comment type="miscellaneous">
    <text evidence="10">The reaction produces a racemic mixture of D-glycero-alpha-D-manno-heptose 7-phosphate and D-glycero-beta-D-manno-heptose 7-phosphate.</text>
</comment>
<keyword evidence="6 10" id="KW-0479">Metal-binding</keyword>
<comment type="subcellular location">
    <subcellularLocation>
        <location evidence="3 10">Cytoplasm</location>
    </subcellularLocation>
</comment>
<dbReference type="InterPro" id="IPR001347">
    <property type="entry name" value="SIS_dom"/>
</dbReference>
<keyword evidence="8 10" id="KW-0413">Isomerase</keyword>
<dbReference type="UniPathway" id="UPA00041">
    <property type="reaction ID" value="UER00436"/>
</dbReference>
<keyword evidence="7 10" id="KW-0862">Zinc</keyword>
<sequence length="210" mass="22721">MASASLQSRSKLYMDMQARIRQLFQASIETKHHAMEVLPPFIEHASQVMVQALLSEGKILSCGNGGSAGDAQHFSSELLNRFERERPSLPAIALTTDSSTITSIANDYSYNEVFSKQIRALGQPGDVLLAISTSGNSANVIQAIQAAHDREMTVVALTGRDGGGMASLLLPEDVEIRVPSKVTARIQEVHLLAIHCLCDLIDSQLFGSEE</sequence>
<comment type="pathway">
    <text evidence="10">Carbohydrate biosynthesis; D-glycero-D-manno-heptose 7-phosphate biosynthesis; D-glycero-alpha-D-manno-heptose 7-phosphate and D-glycero-beta-D-manno-heptose 7-phosphate from sedoheptulose 7-phosphate: step 1/1.</text>
</comment>
<reference evidence="13" key="1">
    <citation type="submission" date="2016-11" db="EMBL/GenBank/DDBJ databases">
        <authorList>
            <person name="Varghese N."/>
            <person name="Submissions S."/>
        </authorList>
    </citation>
    <scope>NUCLEOTIDE SEQUENCE [LARGE SCALE GENOMIC DNA]</scope>
    <source>
        <strain evidence="13">CECT 8089</strain>
    </source>
</reference>
<gene>
    <name evidence="10" type="primary">gmhA</name>
    <name evidence="12" type="ORF">SAMN05216288_1027</name>
</gene>
<dbReference type="EC" id="5.3.1.28" evidence="10"/>
<comment type="function">
    <text evidence="2 10">Catalyzes the isomerization of sedoheptulose 7-phosphate in D-glycero-D-manno-heptose 7-phosphate.</text>
</comment>
<feature type="binding site" evidence="10">
    <location>
        <begin position="106"/>
        <end position="107"/>
    </location>
    <ligand>
        <name>substrate</name>
    </ligand>
</feature>
<evidence type="ECO:0000256" key="7">
    <source>
        <dbReference type="ARBA" id="ARBA00022833"/>
    </source>
</evidence>
<dbReference type="CDD" id="cd05006">
    <property type="entry name" value="SIS_GmhA"/>
    <property type="match status" value="1"/>
</dbReference>
<keyword evidence="5 10" id="KW-0963">Cytoplasm</keyword>
<dbReference type="InterPro" id="IPR050099">
    <property type="entry name" value="SIS_GmhA/DiaA_subfam"/>
</dbReference>
<evidence type="ECO:0000256" key="10">
    <source>
        <dbReference type="HAMAP-Rule" id="MF_00067"/>
    </source>
</evidence>